<dbReference type="STRING" id="1194090.SAMN05443144_109126"/>
<organism evidence="2 3">
    <name type="scientific">Fodinibius roseus</name>
    <dbReference type="NCBI Taxonomy" id="1194090"/>
    <lineage>
        <taxon>Bacteria</taxon>
        <taxon>Pseudomonadati</taxon>
        <taxon>Balneolota</taxon>
        <taxon>Balneolia</taxon>
        <taxon>Balneolales</taxon>
        <taxon>Balneolaceae</taxon>
        <taxon>Fodinibius</taxon>
    </lineage>
</organism>
<evidence type="ECO:0000313" key="3">
    <source>
        <dbReference type="Proteomes" id="UP000184041"/>
    </source>
</evidence>
<feature type="region of interest" description="Disordered" evidence="1">
    <location>
        <begin position="105"/>
        <end position="149"/>
    </location>
</feature>
<evidence type="ECO:0000256" key="1">
    <source>
        <dbReference type="SAM" id="MobiDB-lite"/>
    </source>
</evidence>
<dbReference type="OrthoDB" id="1809914at2"/>
<dbReference type="InterPro" id="IPR036388">
    <property type="entry name" value="WH-like_DNA-bd_sf"/>
</dbReference>
<gene>
    <name evidence="2" type="ORF">SAMN05443144_109126</name>
</gene>
<feature type="compositionally biased region" description="Basic and acidic residues" evidence="1">
    <location>
        <begin position="123"/>
        <end position="149"/>
    </location>
</feature>
<accession>A0A1M5C896</accession>
<dbReference type="EMBL" id="FQUS01000009">
    <property type="protein sequence ID" value="SHF50612.1"/>
    <property type="molecule type" value="Genomic_DNA"/>
</dbReference>
<dbReference type="AlphaFoldDB" id="A0A1M5C896"/>
<name>A0A1M5C896_9BACT</name>
<dbReference type="Gene3D" id="1.10.10.10">
    <property type="entry name" value="Winged helix-like DNA-binding domain superfamily/Winged helix DNA-binding domain"/>
    <property type="match status" value="1"/>
</dbReference>
<dbReference type="Proteomes" id="UP000184041">
    <property type="component" value="Unassembled WGS sequence"/>
</dbReference>
<keyword evidence="3" id="KW-1185">Reference proteome</keyword>
<evidence type="ECO:0000313" key="2">
    <source>
        <dbReference type="EMBL" id="SHF50612.1"/>
    </source>
</evidence>
<proteinExistence type="predicted"/>
<sequence length="265" mass="30842">MNKRINPYKLWNGSFVPEWLMPRTEISQGAKLAYARLARFAGKNGYCNPKISTLAAEIGVSDRQCSTYLNELVEYELIAKKQRGLGKSNEYHFYSHKWMELPSEVSEASGQDMKKTSGQGGRKLHDKDEDNFKSHSKESHNKESQIEERELSNLSFDDFDVEEQPLQMVTLHIYQEIKDFNEHLDTLKGATLEEWIQPLQQLIDESESLDAHKLNDVFSFVKRHDNGWWMDKIKSTDSLKKNFASIYGQYKKEQNEILPEYHALV</sequence>
<reference evidence="2 3" key="1">
    <citation type="submission" date="2016-11" db="EMBL/GenBank/DDBJ databases">
        <authorList>
            <person name="Jaros S."/>
            <person name="Januszkiewicz K."/>
            <person name="Wedrychowicz H."/>
        </authorList>
    </citation>
    <scope>NUCLEOTIDE SEQUENCE [LARGE SCALE GENOMIC DNA]</scope>
    <source>
        <strain evidence="2 3">DSM 21986</strain>
    </source>
</reference>
<protein>
    <submittedName>
        <fullName evidence="2">Helix-turn-helix domain-containing protein</fullName>
    </submittedName>
</protein>
<dbReference type="Pfam" id="PF13730">
    <property type="entry name" value="HTH_36"/>
    <property type="match status" value="1"/>
</dbReference>
<dbReference type="RefSeq" id="WP_073063245.1">
    <property type="nucleotide sequence ID" value="NZ_FQUS01000009.1"/>
</dbReference>